<dbReference type="Pfam" id="PF03740">
    <property type="entry name" value="PdxJ"/>
    <property type="match status" value="1"/>
</dbReference>
<feature type="site" description="Transition state stabilizer" evidence="4">
    <location>
        <position position="151"/>
    </location>
</feature>
<gene>
    <name evidence="4" type="primary">pdxJ</name>
    <name evidence="6" type="ORF">FTUN_5794</name>
</gene>
<sequence length="245" mass="26844">MIRLGVNIDHVATVRQARRANEPDPVAAAVLATLGGADGITVHLREDRRHIQDRDVYLLRETVTTRLNLELAAYDEIIAIALKVKPDEATLVPEKRQELTTEGGLDVTANVASVSAATERLKAAGIHVSLFIDPDPRQIDAAHRLKADAIEFQTASYSEAKGETAVARELEKLRSGTAQAVGLGLHVHMGHGLNYWNVQPVVRIAGVEELNIGHSIVSRAVLVGMDRAVREMKQVMQEHYPNPRK</sequence>
<dbReference type="EMBL" id="CP053452">
    <property type="protein sequence ID" value="QJW98213.1"/>
    <property type="molecule type" value="Genomic_DNA"/>
</dbReference>
<comment type="subcellular location">
    <subcellularLocation>
        <location evidence="4">Cytoplasm</location>
    </subcellularLocation>
</comment>
<dbReference type="GO" id="GO:0008615">
    <property type="term" value="P:pyridoxine biosynthetic process"/>
    <property type="evidence" value="ECO:0007669"/>
    <property type="project" value="UniProtKB-UniRule"/>
</dbReference>
<dbReference type="NCBIfam" id="TIGR00559">
    <property type="entry name" value="pdxJ"/>
    <property type="match status" value="1"/>
</dbReference>
<dbReference type="GO" id="GO:0033856">
    <property type="term" value="F:pyridoxine 5'-phosphate synthase activity"/>
    <property type="evidence" value="ECO:0007669"/>
    <property type="project" value="UniProtKB-UniRule"/>
</dbReference>
<protein>
    <recommendedName>
        <fullName evidence="4 5">Pyridoxine 5'-phosphate synthase</fullName>
        <shortName evidence="4">PNP synthase</shortName>
        <ecNumber evidence="4 5">2.6.99.2</ecNumber>
    </recommendedName>
</protein>
<feature type="binding site" evidence="4">
    <location>
        <begin position="213"/>
        <end position="214"/>
    </location>
    <ligand>
        <name>3-amino-2-oxopropyl phosphate</name>
        <dbReference type="ChEBI" id="CHEBI:57279"/>
    </ligand>
</feature>
<organism evidence="6 7">
    <name type="scientific">Frigoriglobus tundricola</name>
    <dbReference type="NCBI Taxonomy" id="2774151"/>
    <lineage>
        <taxon>Bacteria</taxon>
        <taxon>Pseudomonadati</taxon>
        <taxon>Planctomycetota</taxon>
        <taxon>Planctomycetia</taxon>
        <taxon>Gemmatales</taxon>
        <taxon>Gemmataceae</taxon>
        <taxon>Frigoriglobus</taxon>
    </lineage>
</organism>
<keyword evidence="1 4" id="KW-0963">Cytoplasm</keyword>
<keyword evidence="2 4" id="KW-0808">Transferase</keyword>
<comment type="function">
    <text evidence="4">Catalyzes the complicated ring closure reaction between the two acyclic compounds 1-deoxy-D-xylulose-5-phosphate (DXP) and 3-amino-2-oxopropyl phosphate (1-amino-acetone-3-phosphate or AAP) to form pyridoxine 5'-phosphate (PNP) and inorganic phosphate.</text>
</comment>
<feature type="binding site" evidence="4">
    <location>
        <begin position="9"/>
        <end position="10"/>
    </location>
    <ligand>
        <name>1-deoxy-D-xylulose 5-phosphate</name>
        <dbReference type="ChEBI" id="CHEBI:57792"/>
    </ligand>
</feature>
<dbReference type="InterPro" id="IPR013785">
    <property type="entry name" value="Aldolase_TIM"/>
</dbReference>
<proteinExistence type="inferred from homology"/>
<dbReference type="EC" id="2.6.99.2" evidence="4 5"/>
<dbReference type="CDD" id="cd00003">
    <property type="entry name" value="PNPsynthase"/>
    <property type="match status" value="1"/>
</dbReference>
<feature type="binding site" evidence="4">
    <location>
        <position position="50"/>
    </location>
    <ligand>
        <name>1-deoxy-D-xylulose 5-phosphate</name>
        <dbReference type="ChEBI" id="CHEBI:57792"/>
    </ligand>
</feature>
<comment type="subunit">
    <text evidence="4">Homooctamer; tetramer of dimers.</text>
</comment>
<dbReference type="Gene3D" id="3.20.20.70">
    <property type="entry name" value="Aldolase class I"/>
    <property type="match status" value="1"/>
</dbReference>
<dbReference type="PANTHER" id="PTHR30456">
    <property type="entry name" value="PYRIDOXINE 5'-PHOSPHATE SYNTHASE"/>
    <property type="match status" value="1"/>
</dbReference>
<dbReference type="InterPro" id="IPR036130">
    <property type="entry name" value="Pyridoxine-5'_phos_synth"/>
</dbReference>
<feature type="binding site" evidence="4">
    <location>
        <position position="7"/>
    </location>
    <ligand>
        <name>3-amino-2-oxopropyl phosphate</name>
        <dbReference type="ChEBI" id="CHEBI:57279"/>
    </ligand>
</feature>
<feature type="active site" description="Proton donor" evidence="4">
    <location>
        <position position="191"/>
    </location>
</feature>
<reference evidence="7" key="1">
    <citation type="submission" date="2020-05" db="EMBL/GenBank/DDBJ databases">
        <title>Frigoriglobus tundricola gen. nov., sp. nov., a psychrotolerant cellulolytic planctomycete of the family Gemmataceae with two divergent copies of 16S rRNA gene.</title>
        <authorList>
            <person name="Kulichevskaya I.S."/>
            <person name="Ivanova A.A."/>
            <person name="Naumoff D.G."/>
            <person name="Beletsky A.V."/>
            <person name="Rijpstra W.I.C."/>
            <person name="Sinninghe Damste J.S."/>
            <person name="Mardanov A.V."/>
            <person name="Ravin N.V."/>
            <person name="Dedysh S.N."/>
        </authorList>
    </citation>
    <scope>NUCLEOTIDE SEQUENCE [LARGE SCALE GENOMIC DNA]</scope>
    <source>
        <strain evidence="7">PL17</strain>
    </source>
</reference>
<feature type="active site" description="Proton acceptor" evidence="4">
    <location>
        <position position="70"/>
    </location>
</feature>
<dbReference type="NCBIfam" id="NF003625">
    <property type="entry name" value="PRK05265.1-3"/>
    <property type="match status" value="1"/>
</dbReference>
<name>A0A6M5YYC2_9BACT</name>
<dbReference type="HAMAP" id="MF_00279">
    <property type="entry name" value="PdxJ"/>
    <property type="match status" value="1"/>
</dbReference>
<dbReference type="SUPFAM" id="SSF63892">
    <property type="entry name" value="Pyridoxine 5'-phosphate synthase"/>
    <property type="match status" value="1"/>
</dbReference>
<dbReference type="KEGG" id="ftj:FTUN_5794"/>
<accession>A0A6M5YYC2</accession>
<dbReference type="GO" id="GO:0005829">
    <property type="term" value="C:cytosol"/>
    <property type="evidence" value="ECO:0007669"/>
    <property type="project" value="TreeGrafter"/>
</dbReference>
<feature type="binding site" evidence="4">
    <location>
        <position position="100"/>
    </location>
    <ligand>
        <name>1-deoxy-D-xylulose 5-phosphate</name>
        <dbReference type="ChEBI" id="CHEBI:57792"/>
    </ligand>
</feature>
<feature type="binding site" evidence="4">
    <location>
        <position position="45"/>
    </location>
    <ligand>
        <name>1-deoxy-D-xylulose 5-phosphate</name>
        <dbReference type="ChEBI" id="CHEBI:57792"/>
    </ligand>
</feature>
<evidence type="ECO:0000313" key="7">
    <source>
        <dbReference type="Proteomes" id="UP000503447"/>
    </source>
</evidence>
<feature type="binding site" evidence="4">
    <location>
        <position position="192"/>
    </location>
    <ligand>
        <name>3-amino-2-oxopropyl phosphate</name>
        <dbReference type="ChEBI" id="CHEBI:57279"/>
    </ligand>
</feature>
<keyword evidence="3 4" id="KW-0664">Pyridoxine biosynthesis</keyword>
<dbReference type="PANTHER" id="PTHR30456:SF0">
    <property type="entry name" value="PYRIDOXINE 5'-PHOSPHATE SYNTHASE"/>
    <property type="match status" value="1"/>
</dbReference>
<keyword evidence="7" id="KW-1185">Reference proteome</keyword>
<evidence type="ECO:0000256" key="3">
    <source>
        <dbReference type="ARBA" id="ARBA00023096"/>
    </source>
</evidence>
<dbReference type="InterPro" id="IPR004569">
    <property type="entry name" value="PyrdxlP_synth_PdxJ"/>
</dbReference>
<feature type="active site" description="Proton acceptor" evidence="4">
    <location>
        <position position="43"/>
    </location>
</feature>
<evidence type="ECO:0000256" key="5">
    <source>
        <dbReference type="NCBIfam" id="TIGR00559"/>
    </source>
</evidence>
<feature type="binding site" evidence="4">
    <location>
        <position position="18"/>
    </location>
    <ligand>
        <name>3-amino-2-oxopropyl phosphate</name>
        <dbReference type="ChEBI" id="CHEBI:57279"/>
    </ligand>
</feature>
<evidence type="ECO:0000313" key="6">
    <source>
        <dbReference type="EMBL" id="QJW98213.1"/>
    </source>
</evidence>
<evidence type="ECO:0000256" key="1">
    <source>
        <dbReference type="ARBA" id="ARBA00022490"/>
    </source>
</evidence>
<comment type="similarity">
    <text evidence="4">Belongs to the PNP synthase family.</text>
</comment>
<comment type="pathway">
    <text evidence="4">Cofactor biosynthesis; pyridoxine 5'-phosphate biosynthesis; pyridoxine 5'-phosphate from D-erythrose 4-phosphate: step 5/5.</text>
</comment>
<evidence type="ECO:0000256" key="2">
    <source>
        <dbReference type="ARBA" id="ARBA00022679"/>
    </source>
</evidence>
<dbReference type="RefSeq" id="WP_171473443.1">
    <property type="nucleotide sequence ID" value="NZ_CP053452.2"/>
</dbReference>
<dbReference type="AlphaFoldDB" id="A0A6M5YYC2"/>
<dbReference type="NCBIfam" id="NF003627">
    <property type="entry name" value="PRK05265.1-5"/>
    <property type="match status" value="1"/>
</dbReference>
<dbReference type="Proteomes" id="UP000503447">
    <property type="component" value="Chromosome"/>
</dbReference>
<comment type="catalytic activity">
    <reaction evidence="4">
        <text>3-amino-2-oxopropyl phosphate + 1-deoxy-D-xylulose 5-phosphate = pyridoxine 5'-phosphate + phosphate + 2 H2O + H(+)</text>
        <dbReference type="Rhea" id="RHEA:15265"/>
        <dbReference type="ChEBI" id="CHEBI:15377"/>
        <dbReference type="ChEBI" id="CHEBI:15378"/>
        <dbReference type="ChEBI" id="CHEBI:43474"/>
        <dbReference type="ChEBI" id="CHEBI:57279"/>
        <dbReference type="ChEBI" id="CHEBI:57792"/>
        <dbReference type="ChEBI" id="CHEBI:58589"/>
        <dbReference type="EC" id="2.6.99.2"/>
    </reaction>
</comment>
<evidence type="ECO:0000256" key="4">
    <source>
        <dbReference type="HAMAP-Rule" id="MF_00279"/>
    </source>
</evidence>
<dbReference type="UniPathway" id="UPA00244">
    <property type="reaction ID" value="UER00313"/>
</dbReference>